<protein>
    <recommendedName>
        <fullName evidence="4">DUF3899 domain-containing protein</fullName>
    </recommendedName>
</protein>
<evidence type="ECO:0000313" key="2">
    <source>
        <dbReference type="EMBL" id="MDM5264040.1"/>
    </source>
</evidence>
<dbReference type="EMBL" id="JAQIBC010000004">
    <property type="protein sequence ID" value="MDM5264040.1"/>
    <property type="molecule type" value="Genomic_DNA"/>
</dbReference>
<accession>A0ABT7QSI4</accession>
<evidence type="ECO:0000256" key="1">
    <source>
        <dbReference type="SAM" id="Phobius"/>
    </source>
</evidence>
<keyword evidence="1" id="KW-0472">Membrane</keyword>
<dbReference type="Proteomes" id="UP001169066">
    <property type="component" value="Unassembled WGS sequence"/>
</dbReference>
<keyword evidence="1" id="KW-0812">Transmembrane</keyword>
<feature type="transmembrane region" description="Helical" evidence="1">
    <location>
        <begin position="95"/>
        <end position="115"/>
    </location>
</feature>
<dbReference type="RefSeq" id="WP_289401981.1">
    <property type="nucleotide sequence ID" value="NZ_JAQIBC010000004.1"/>
</dbReference>
<comment type="caution">
    <text evidence="2">The sequence shown here is derived from an EMBL/GenBank/DDBJ whole genome shotgun (WGS) entry which is preliminary data.</text>
</comment>
<keyword evidence="3" id="KW-1185">Reference proteome</keyword>
<feature type="transmembrane region" description="Helical" evidence="1">
    <location>
        <begin position="21"/>
        <end position="49"/>
    </location>
</feature>
<keyword evidence="1" id="KW-1133">Transmembrane helix</keyword>
<name>A0ABT7QSI4_9BACT</name>
<reference evidence="2" key="1">
    <citation type="submission" date="2023-01" db="EMBL/GenBank/DDBJ databases">
        <title>Sulfurovum sp. XTW-4 genome assembly.</title>
        <authorList>
            <person name="Wang J."/>
        </authorList>
    </citation>
    <scope>NUCLEOTIDE SEQUENCE</scope>
    <source>
        <strain evidence="2">XTW-4</strain>
    </source>
</reference>
<proteinExistence type="predicted"/>
<evidence type="ECO:0000313" key="3">
    <source>
        <dbReference type="Proteomes" id="UP001169066"/>
    </source>
</evidence>
<evidence type="ECO:0008006" key="4">
    <source>
        <dbReference type="Google" id="ProtNLM"/>
    </source>
</evidence>
<sequence length="119" mass="14413">MFKKEFLKKNKLELTVSVMMFFLVCILMLIQQTAIVIFILFVLSFFMLLNSMNRYKKFSILSRNEKERYKIISQKPKQERSEEEENFYLQTQESFFSLLAAKYSFIFAVLLLILYKLFK</sequence>
<organism evidence="2 3">
    <name type="scientific">Sulfurovum xiamenensis</name>
    <dbReference type="NCBI Taxonomy" id="3019066"/>
    <lineage>
        <taxon>Bacteria</taxon>
        <taxon>Pseudomonadati</taxon>
        <taxon>Campylobacterota</taxon>
        <taxon>Epsilonproteobacteria</taxon>
        <taxon>Campylobacterales</taxon>
        <taxon>Sulfurovaceae</taxon>
        <taxon>Sulfurovum</taxon>
    </lineage>
</organism>
<gene>
    <name evidence="2" type="ORF">PF327_07490</name>
</gene>